<evidence type="ECO:0000256" key="10">
    <source>
        <dbReference type="HAMAP-Rule" id="MF_00379"/>
    </source>
</evidence>
<feature type="binding site" evidence="10">
    <location>
        <position position="226"/>
    </location>
    <ligand>
        <name>K(+)</name>
        <dbReference type="ChEBI" id="CHEBI:29103"/>
    </ligand>
</feature>
<feature type="binding site" evidence="10">
    <location>
        <position position="444"/>
    </location>
    <ligand>
        <name>(6S)-5-formyl-5,6,7,8-tetrahydrofolate</name>
        <dbReference type="ChEBI" id="CHEBI:57457"/>
    </ligand>
</feature>
<feature type="binding site" evidence="10">
    <location>
        <begin position="270"/>
        <end position="273"/>
    </location>
    <ligand>
        <name>GTP</name>
        <dbReference type="ChEBI" id="CHEBI:37565"/>
    </ligand>
</feature>
<reference evidence="13 15" key="1">
    <citation type="submission" date="2019-01" db="EMBL/GenBank/DDBJ databases">
        <title>Whole genome sequencing and annotation enables comparative genome analysis that reveals unique features of the Chlamydia suis R19 Genome.</title>
        <authorList>
            <person name="Dimond Z.E."/>
        </authorList>
    </citation>
    <scope>NUCLEOTIDE SEQUENCE [LARGE SCALE GENOMIC DNA]</scope>
    <source>
        <strain evidence="13 15">R19</strain>
    </source>
</reference>
<evidence type="ECO:0000313" key="16">
    <source>
        <dbReference type="Proteomes" id="UP000825134"/>
    </source>
</evidence>
<feature type="binding site" evidence="10">
    <location>
        <position position="251"/>
    </location>
    <ligand>
        <name>Mg(2+)</name>
        <dbReference type="ChEBI" id="CHEBI:18420"/>
    </ligand>
</feature>
<evidence type="ECO:0000256" key="11">
    <source>
        <dbReference type="RuleBase" id="RU003313"/>
    </source>
</evidence>
<evidence type="ECO:0000256" key="7">
    <source>
        <dbReference type="ARBA" id="ARBA00022842"/>
    </source>
</evidence>
<dbReference type="Gene3D" id="1.20.120.430">
    <property type="entry name" value="tRNA modification GTPase MnmE domain 2"/>
    <property type="match status" value="1"/>
</dbReference>
<dbReference type="CDD" id="cd14858">
    <property type="entry name" value="TrmE_N"/>
    <property type="match status" value="1"/>
</dbReference>
<dbReference type="GO" id="GO:0046872">
    <property type="term" value="F:metal ion binding"/>
    <property type="evidence" value="ECO:0007669"/>
    <property type="project" value="UniProtKB-KW"/>
</dbReference>
<evidence type="ECO:0000256" key="3">
    <source>
        <dbReference type="ARBA" id="ARBA00022694"/>
    </source>
</evidence>
<comment type="caution">
    <text evidence="10">Lacks conserved residue(s) required for the propagation of feature annotation.</text>
</comment>
<evidence type="ECO:0000313" key="13">
    <source>
        <dbReference type="EMBL" id="QHP82952.1"/>
    </source>
</evidence>
<dbReference type="EMBL" id="CP035278">
    <property type="protein sequence ID" value="QHP82952.1"/>
    <property type="molecule type" value="Genomic_DNA"/>
</dbReference>
<dbReference type="FunFam" id="3.40.50.300:FF:001376">
    <property type="entry name" value="tRNA modification GTPase MnmE"/>
    <property type="match status" value="1"/>
</dbReference>
<feature type="binding site" evidence="10">
    <location>
        <position position="250"/>
    </location>
    <ligand>
        <name>K(+)</name>
        <dbReference type="ChEBI" id="CHEBI:29103"/>
    </ligand>
</feature>
<dbReference type="GO" id="GO:0002098">
    <property type="term" value="P:tRNA wobble uridine modification"/>
    <property type="evidence" value="ECO:0007669"/>
    <property type="project" value="TreeGrafter"/>
</dbReference>
<dbReference type="HAMAP" id="MF_00379">
    <property type="entry name" value="GTPase_MnmE"/>
    <property type="match status" value="1"/>
</dbReference>
<dbReference type="InterPro" id="IPR027417">
    <property type="entry name" value="P-loop_NTPase"/>
</dbReference>
<dbReference type="InterPro" id="IPR004520">
    <property type="entry name" value="GTPase_MnmE"/>
</dbReference>
<dbReference type="NCBIfam" id="TIGR00231">
    <property type="entry name" value="small_GTP"/>
    <property type="match status" value="1"/>
</dbReference>
<evidence type="ECO:0000313" key="14">
    <source>
        <dbReference type="EMBL" id="QYC74673.1"/>
    </source>
</evidence>
<reference evidence="14" key="2">
    <citation type="journal article" date="2021" name="Front. Microbiol.">
        <title>Generation of Tetracycline and Rifamycin Resistant Chlamydia Suis Recombinants.</title>
        <authorList>
            <person name="Marti H."/>
            <person name="Bommana S."/>
            <person name="Read T.D."/>
            <person name="Pesch T."/>
            <person name="Prahauser B."/>
            <person name="Dean D."/>
            <person name="Borel N."/>
        </authorList>
    </citation>
    <scope>NUCLEOTIDE SEQUENCE</scope>
    <source>
        <strain evidence="14">208.1</strain>
    </source>
</reference>
<keyword evidence="5 10" id="KW-0547">Nucleotide-binding</keyword>
<comment type="cofactor">
    <cofactor evidence="10">
        <name>K(+)</name>
        <dbReference type="ChEBI" id="CHEBI:29103"/>
    </cofactor>
    <text evidence="10">Binds 1 potassium ion per subunit.</text>
</comment>
<dbReference type="EMBL" id="CP063185">
    <property type="protein sequence ID" value="QYC74673.1"/>
    <property type="molecule type" value="Genomic_DNA"/>
</dbReference>
<keyword evidence="4 10" id="KW-0479">Metal-binding</keyword>
<dbReference type="InterPro" id="IPR031168">
    <property type="entry name" value="G_TrmE"/>
</dbReference>
<keyword evidence="3 10" id="KW-0819">tRNA processing</keyword>
<dbReference type="NCBIfam" id="TIGR00450">
    <property type="entry name" value="mnmE_trmE_thdF"/>
    <property type="match status" value="1"/>
</dbReference>
<evidence type="ECO:0000256" key="8">
    <source>
        <dbReference type="ARBA" id="ARBA00022958"/>
    </source>
</evidence>
<dbReference type="PROSITE" id="PS51709">
    <property type="entry name" value="G_TRME"/>
    <property type="match status" value="1"/>
</dbReference>
<dbReference type="RefSeq" id="WP_080122581.1">
    <property type="nucleotide sequence ID" value="NZ_CP035278.1"/>
</dbReference>
<feature type="binding site" evidence="10">
    <location>
        <position position="23"/>
    </location>
    <ligand>
        <name>(6S)-5-formyl-5,6,7,8-tetrahydrofolate</name>
        <dbReference type="ChEBI" id="CHEBI:57457"/>
    </ligand>
</feature>
<evidence type="ECO:0000256" key="6">
    <source>
        <dbReference type="ARBA" id="ARBA00022801"/>
    </source>
</evidence>
<dbReference type="Proteomes" id="UP000825134">
    <property type="component" value="Chromosome"/>
</dbReference>
<dbReference type="InterPro" id="IPR027266">
    <property type="entry name" value="TrmE/GcvT-like"/>
</dbReference>
<keyword evidence="7 10" id="KW-0460">Magnesium</keyword>
<dbReference type="GO" id="GO:0030488">
    <property type="term" value="P:tRNA methylation"/>
    <property type="evidence" value="ECO:0007669"/>
    <property type="project" value="TreeGrafter"/>
</dbReference>
<dbReference type="Proteomes" id="UP000512184">
    <property type="component" value="Chromosome"/>
</dbReference>
<dbReference type="Gene3D" id="3.40.50.300">
    <property type="entry name" value="P-loop containing nucleotide triphosphate hydrolases"/>
    <property type="match status" value="1"/>
</dbReference>
<dbReference type="InterPro" id="IPR025867">
    <property type="entry name" value="MnmE_helical"/>
</dbReference>
<evidence type="ECO:0000256" key="1">
    <source>
        <dbReference type="ARBA" id="ARBA00011043"/>
    </source>
</evidence>
<keyword evidence="8 10" id="KW-0630">Potassium</keyword>
<dbReference type="Pfam" id="PF12631">
    <property type="entry name" value="MnmE_helical"/>
    <property type="match status" value="1"/>
</dbReference>
<keyword evidence="9 10" id="KW-0342">GTP-binding</keyword>
<dbReference type="InterPro" id="IPR005225">
    <property type="entry name" value="Small_GTP-bd"/>
</dbReference>
<feature type="binding site" evidence="10">
    <location>
        <position position="245"/>
    </location>
    <ligand>
        <name>K(+)</name>
        <dbReference type="ChEBI" id="CHEBI:29103"/>
    </ligand>
</feature>
<dbReference type="EC" id="3.6.-.-" evidence="10"/>
<feature type="binding site" evidence="10">
    <location>
        <position position="230"/>
    </location>
    <ligand>
        <name>Mg(2+)</name>
        <dbReference type="ChEBI" id="CHEBI:18420"/>
    </ligand>
</feature>
<evidence type="ECO:0000256" key="4">
    <source>
        <dbReference type="ARBA" id="ARBA00022723"/>
    </source>
</evidence>
<sequence length="444" mass="48097">MLQNDTIAAIATPPGEGSIAIVRVSGPKAISISDRIFSGNIAGYATHTAHLGTVSHNEVCIDQALVLVMHSPRSFTGEDVVEFQCHGGYFACSQILQALLAEGARAALPGEFSQRAFLNGKIDLIQAEAIQQLISAENMDAFRIAQNQFQGHTSQAIATISSLIIEALAYIEVLADFPEEDIETEHSLPQSKIQEALAITQELLASFDEGQRLAQGTSIVLAGLPNVGKSSILNALTKKNRAIVTDIPGTTRDILEENWILYGKNLRLIDSAGIRDTENIVEKEGIERAREAMSQAEGILWVMDASQPVPQLPAILYQKPTILLWNKCDVTLPPSLQVPFQQICVSAKTGEGLSKLKQALHNWLNTSKLGKSSKIFLVSARHHSLLHTVQSCLTDALVGFKECLPSEFLALDLRQALHSIGNLSGSEVTESVLGEIFSKFCIGK</sequence>
<evidence type="ECO:0000313" key="15">
    <source>
        <dbReference type="Proteomes" id="UP000512184"/>
    </source>
</evidence>
<dbReference type="GO" id="GO:0003924">
    <property type="term" value="F:GTPase activity"/>
    <property type="evidence" value="ECO:0007669"/>
    <property type="project" value="UniProtKB-UniRule"/>
</dbReference>
<comment type="subcellular location">
    <subcellularLocation>
        <location evidence="10">Cytoplasm</location>
    </subcellularLocation>
</comment>
<feature type="domain" description="TrmE-type G" evidence="12">
    <location>
        <begin position="216"/>
        <end position="365"/>
    </location>
</feature>
<dbReference type="InterPro" id="IPR006073">
    <property type="entry name" value="GTP-bd"/>
</dbReference>
<feature type="binding site" evidence="10">
    <location>
        <begin position="226"/>
        <end position="231"/>
    </location>
    <ligand>
        <name>GTP</name>
        <dbReference type="ChEBI" id="CHEBI:37565"/>
    </ligand>
</feature>
<dbReference type="Gene3D" id="3.30.1360.120">
    <property type="entry name" value="Probable tRNA modification gtpase trme, domain 1"/>
    <property type="match status" value="1"/>
</dbReference>
<feature type="binding site" evidence="10">
    <location>
        <position position="121"/>
    </location>
    <ligand>
        <name>(6S)-5-formyl-5,6,7,8-tetrahydrofolate</name>
        <dbReference type="ChEBI" id="CHEBI:57457"/>
    </ligand>
</feature>
<keyword evidence="2 10" id="KW-0963">Cytoplasm</keyword>
<dbReference type="PANTHER" id="PTHR42714:SF2">
    <property type="entry name" value="TRNA MODIFICATION GTPASE GTPBP3, MITOCHONDRIAL"/>
    <property type="match status" value="1"/>
</dbReference>
<dbReference type="AlphaFoldDB" id="A0AAQ0ERB6"/>
<evidence type="ECO:0000256" key="2">
    <source>
        <dbReference type="ARBA" id="ARBA00022490"/>
    </source>
</evidence>
<comment type="subunit">
    <text evidence="10">Homodimer. Heterotetramer of two MnmE and two MnmG subunits.</text>
</comment>
<keyword evidence="6 10" id="KW-0378">Hydrolase</keyword>
<organism evidence="14 16">
    <name type="scientific">Chlamydia suis</name>
    <dbReference type="NCBI Taxonomy" id="83559"/>
    <lineage>
        <taxon>Bacteria</taxon>
        <taxon>Pseudomonadati</taxon>
        <taxon>Chlamydiota</taxon>
        <taxon>Chlamydiia</taxon>
        <taxon>Chlamydiales</taxon>
        <taxon>Chlamydiaceae</taxon>
        <taxon>Chlamydia/Chlamydophila group</taxon>
        <taxon>Chlamydia</taxon>
    </lineage>
</organism>
<comment type="function">
    <text evidence="10">Exhibits a very high intrinsic GTPase hydrolysis rate. Involved in the addition of a carboxymethylaminomethyl (cmnm) group at the wobble position (U34) of certain tRNAs, forming tRNA-cmnm(5)s(2)U34.</text>
</comment>
<evidence type="ECO:0000259" key="12">
    <source>
        <dbReference type="PROSITE" id="PS51709"/>
    </source>
</evidence>
<dbReference type="FunFam" id="3.30.1360.120:FF:000003">
    <property type="entry name" value="tRNA modification GTPase MnmE"/>
    <property type="match status" value="1"/>
</dbReference>
<feature type="binding site" evidence="10">
    <location>
        <position position="247"/>
    </location>
    <ligand>
        <name>K(+)</name>
        <dbReference type="ChEBI" id="CHEBI:29103"/>
    </ligand>
</feature>
<dbReference type="GO" id="GO:0005829">
    <property type="term" value="C:cytosol"/>
    <property type="evidence" value="ECO:0007669"/>
    <property type="project" value="TreeGrafter"/>
</dbReference>
<feature type="binding site" evidence="10">
    <location>
        <position position="82"/>
    </location>
    <ligand>
        <name>(6S)-5-formyl-5,6,7,8-tetrahydrofolate</name>
        <dbReference type="ChEBI" id="CHEBI:57457"/>
    </ligand>
</feature>
<gene>
    <name evidence="10 14" type="primary">mnmE</name>
    <name evidence="10" type="synonym">trmE</name>
    <name evidence="13" type="ORF">Chls_077</name>
    <name evidence="14" type="ORF">INQ84_01565</name>
</gene>
<dbReference type="GO" id="GO:0042802">
    <property type="term" value="F:identical protein binding"/>
    <property type="evidence" value="ECO:0007669"/>
    <property type="project" value="UniProtKB-ARBA"/>
</dbReference>
<protein>
    <recommendedName>
        <fullName evidence="10">tRNA modification GTPase MnmE</fullName>
        <ecNumber evidence="10">3.6.-.-</ecNumber>
    </recommendedName>
</protein>
<dbReference type="CDD" id="cd04164">
    <property type="entry name" value="trmE"/>
    <property type="match status" value="1"/>
</dbReference>
<comment type="similarity">
    <text evidence="1 10 11">Belongs to the TRAFAC class TrmE-Era-EngA-EngB-Septin-like GTPase superfamily. TrmE GTPase family.</text>
</comment>
<dbReference type="GO" id="GO:0005525">
    <property type="term" value="F:GTP binding"/>
    <property type="evidence" value="ECO:0007669"/>
    <property type="project" value="UniProtKB-UniRule"/>
</dbReference>
<keyword evidence="15" id="KW-1185">Reference proteome</keyword>
<dbReference type="InterPro" id="IPR027368">
    <property type="entry name" value="MnmE_dom2"/>
</dbReference>
<name>A0AAQ0ERB6_9CHLA</name>
<dbReference type="InterPro" id="IPR018948">
    <property type="entry name" value="GTP-bd_TrmE_N"/>
</dbReference>
<dbReference type="Pfam" id="PF10396">
    <property type="entry name" value="TrmE_N"/>
    <property type="match status" value="1"/>
</dbReference>
<dbReference type="SUPFAM" id="SSF52540">
    <property type="entry name" value="P-loop containing nucleoside triphosphate hydrolases"/>
    <property type="match status" value="1"/>
</dbReference>
<dbReference type="PANTHER" id="PTHR42714">
    <property type="entry name" value="TRNA MODIFICATION GTPASE GTPBP3"/>
    <property type="match status" value="1"/>
</dbReference>
<accession>A0AAQ0ERB6</accession>
<dbReference type="Pfam" id="PF01926">
    <property type="entry name" value="MMR_HSR1"/>
    <property type="match status" value="1"/>
</dbReference>
<evidence type="ECO:0000256" key="5">
    <source>
        <dbReference type="ARBA" id="ARBA00022741"/>
    </source>
</evidence>
<feature type="binding site" evidence="10">
    <location>
        <begin position="245"/>
        <end position="251"/>
    </location>
    <ligand>
        <name>GTP</name>
        <dbReference type="ChEBI" id="CHEBI:37565"/>
    </ligand>
</feature>
<proteinExistence type="inferred from homology"/>
<evidence type="ECO:0000256" key="9">
    <source>
        <dbReference type="ARBA" id="ARBA00023134"/>
    </source>
</evidence>